<evidence type="ECO:0000256" key="1">
    <source>
        <dbReference type="SAM" id="MobiDB-lite"/>
    </source>
</evidence>
<feature type="region of interest" description="Disordered" evidence="1">
    <location>
        <begin position="98"/>
        <end position="122"/>
    </location>
</feature>
<gene>
    <name evidence="2" type="ORF">CC1G_15221</name>
</gene>
<dbReference type="HOGENOM" id="CLU_2026612_0_0_1"/>
<feature type="compositionally biased region" description="Polar residues" evidence="1">
    <location>
        <begin position="53"/>
        <end position="64"/>
    </location>
</feature>
<dbReference type="RefSeq" id="XP_002910586.1">
    <property type="nucleotide sequence ID" value="XM_002910540.1"/>
</dbReference>
<accession>D6RPT9</accession>
<dbReference type="EMBL" id="AACS02000009">
    <property type="protein sequence ID" value="EFI27092.1"/>
    <property type="molecule type" value="Genomic_DNA"/>
</dbReference>
<evidence type="ECO:0000313" key="2">
    <source>
        <dbReference type="EMBL" id="EFI27092.1"/>
    </source>
</evidence>
<feature type="region of interest" description="Disordered" evidence="1">
    <location>
        <begin position="53"/>
        <end position="72"/>
    </location>
</feature>
<dbReference type="InParanoid" id="D6RPT9"/>
<feature type="compositionally biased region" description="Basic and acidic residues" evidence="1">
    <location>
        <begin position="31"/>
        <end position="46"/>
    </location>
</feature>
<dbReference type="VEuPathDB" id="FungiDB:CC1G_15221"/>
<name>D6RPT9_COPC7</name>
<protein>
    <submittedName>
        <fullName evidence="2">Uncharacterized protein</fullName>
    </submittedName>
</protein>
<evidence type="ECO:0000313" key="3">
    <source>
        <dbReference type="Proteomes" id="UP000001861"/>
    </source>
</evidence>
<dbReference type="GeneID" id="9379537"/>
<feature type="compositionally biased region" description="Basic and acidic residues" evidence="1">
    <location>
        <begin position="1"/>
        <end position="21"/>
    </location>
</feature>
<proteinExistence type="predicted"/>
<keyword evidence="3" id="KW-1185">Reference proteome</keyword>
<dbReference type="Proteomes" id="UP000001861">
    <property type="component" value="Unassembled WGS sequence"/>
</dbReference>
<reference evidence="2 3" key="1">
    <citation type="journal article" date="2010" name="Proc. Natl. Acad. Sci. U.S.A.">
        <title>Insights into evolution of multicellular fungi from the assembled chromosomes of the mushroom Coprinopsis cinerea (Coprinus cinereus).</title>
        <authorList>
            <person name="Stajich J.E."/>
            <person name="Wilke S.K."/>
            <person name="Ahren D."/>
            <person name="Au C.H."/>
            <person name="Birren B.W."/>
            <person name="Borodovsky M."/>
            <person name="Burns C."/>
            <person name="Canback B."/>
            <person name="Casselton L.A."/>
            <person name="Cheng C.K."/>
            <person name="Deng J."/>
            <person name="Dietrich F.S."/>
            <person name="Fargo D.C."/>
            <person name="Farman M.L."/>
            <person name="Gathman A.C."/>
            <person name="Goldberg J."/>
            <person name="Guigo R."/>
            <person name="Hoegger P.J."/>
            <person name="Hooker J.B."/>
            <person name="Huggins A."/>
            <person name="James T.Y."/>
            <person name="Kamada T."/>
            <person name="Kilaru S."/>
            <person name="Kodira C."/>
            <person name="Kues U."/>
            <person name="Kupfer D."/>
            <person name="Kwan H.S."/>
            <person name="Lomsadze A."/>
            <person name="Li W."/>
            <person name="Lilly W.W."/>
            <person name="Ma L.J."/>
            <person name="Mackey A.J."/>
            <person name="Manning G."/>
            <person name="Martin F."/>
            <person name="Muraguchi H."/>
            <person name="Natvig D.O."/>
            <person name="Palmerini H."/>
            <person name="Ramesh M.A."/>
            <person name="Rehmeyer C.J."/>
            <person name="Roe B.A."/>
            <person name="Shenoy N."/>
            <person name="Stanke M."/>
            <person name="Ter-Hovhannisyan V."/>
            <person name="Tunlid A."/>
            <person name="Velagapudi R."/>
            <person name="Vision T.J."/>
            <person name="Zeng Q."/>
            <person name="Zolan M.E."/>
            <person name="Pukkila P.J."/>
        </authorList>
    </citation>
    <scope>NUCLEOTIDE SEQUENCE [LARGE SCALE GENOMIC DNA]</scope>
    <source>
        <strain evidence="3">Okayama-7 / 130 / ATCC MYA-4618 / FGSC 9003</strain>
    </source>
</reference>
<sequence>MDERTNESNARKEAKEEEGRQRKGINRFKKLQNDRRITKGQGDEKESCIQTMMQENGNGLSSSTVKREKSNGVSIYRGWYRPGLGSRDWTENFEIGLKSSRSESKTARSESKKDAWIGGGTD</sequence>
<organism evidence="2 3">
    <name type="scientific">Coprinopsis cinerea (strain Okayama-7 / 130 / ATCC MYA-4618 / FGSC 9003)</name>
    <name type="common">Inky cap fungus</name>
    <name type="synonym">Hormographiella aspergillata</name>
    <dbReference type="NCBI Taxonomy" id="240176"/>
    <lineage>
        <taxon>Eukaryota</taxon>
        <taxon>Fungi</taxon>
        <taxon>Dikarya</taxon>
        <taxon>Basidiomycota</taxon>
        <taxon>Agaricomycotina</taxon>
        <taxon>Agaricomycetes</taxon>
        <taxon>Agaricomycetidae</taxon>
        <taxon>Agaricales</taxon>
        <taxon>Agaricineae</taxon>
        <taxon>Psathyrellaceae</taxon>
        <taxon>Coprinopsis</taxon>
    </lineage>
</organism>
<feature type="region of interest" description="Disordered" evidence="1">
    <location>
        <begin position="1"/>
        <end position="46"/>
    </location>
</feature>
<feature type="compositionally biased region" description="Basic and acidic residues" evidence="1">
    <location>
        <begin position="100"/>
        <end position="115"/>
    </location>
</feature>
<dbReference type="KEGG" id="cci:CC1G_15221"/>
<dbReference type="AlphaFoldDB" id="D6RPT9"/>
<comment type="caution">
    <text evidence="2">The sequence shown here is derived from an EMBL/GenBank/DDBJ whole genome shotgun (WGS) entry which is preliminary data.</text>
</comment>